<comment type="caution">
    <text evidence="1">The sequence shown here is derived from an EMBL/GenBank/DDBJ whole genome shotgun (WGS) entry which is preliminary data.</text>
</comment>
<dbReference type="EMBL" id="JACWMS010000002">
    <property type="protein sequence ID" value="MBD1320743.1"/>
    <property type="molecule type" value="Genomic_DNA"/>
</dbReference>
<evidence type="ECO:0000313" key="2">
    <source>
        <dbReference type="Proteomes" id="UP000602395"/>
    </source>
</evidence>
<dbReference type="SUPFAM" id="SSF52540">
    <property type="entry name" value="P-loop containing nucleoside triphosphate hydrolases"/>
    <property type="match status" value="1"/>
</dbReference>
<keyword evidence="2" id="KW-1185">Reference proteome</keyword>
<dbReference type="Proteomes" id="UP000602395">
    <property type="component" value="Unassembled WGS sequence"/>
</dbReference>
<organism evidence="1 2">
    <name type="scientific">Gordonia hankookensis</name>
    <dbReference type="NCBI Taxonomy" id="589403"/>
    <lineage>
        <taxon>Bacteria</taxon>
        <taxon>Bacillati</taxon>
        <taxon>Actinomycetota</taxon>
        <taxon>Actinomycetes</taxon>
        <taxon>Mycobacteriales</taxon>
        <taxon>Gordoniaceae</taxon>
        <taxon>Gordonia</taxon>
    </lineage>
</organism>
<reference evidence="1 2" key="1">
    <citation type="submission" date="2020-09" db="EMBL/GenBank/DDBJ databases">
        <title>Novel species in genus Gordonia.</title>
        <authorList>
            <person name="Zhang G."/>
        </authorList>
    </citation>
    <scope>NUCLEOTIDE SEQUENCE [LARGE SCALE GENOMIC DNA]</scope>
    <source>
        <strain evidence="1 2">ON-33</strain>
    </source>
</reference>
<evidence type="ECO:0000313" key="1">
    <source>
        <dbReference type="EMBL" id="MBD1320743.1"/>
    </source>
</evidence>
<accession>A0ABR7WEB8</accession>
<proteinExistence type="predicted"/>
<keyword evidence="1" id="KW-0808">Transferase</keyword>
<keyword evidence="1" id="KW-0418">Kinase</keyword>
<sequence>MDILDTVDISGPSPTVEAHLDELAGELISGIVAIDGPSGAGKSTVADALVARLRERGTGVQLIRTDDFATWDNPVAWWPELETDVLHAFIRRHDYHYRPRVWRGGVPEVGRRVWLRWEPLLIIEGVSSARRRIAERLTYSLWLDGGPAEERLERAVARDGEGSRTELERWQQFERGWFAVDRTRDRCRVLD</sequence>
<gene>
    <name evidence="1" type="ORF">IDF66_14250</name>
</gene>
<dbReference type="Gene3D" id="3.40.50.300">
    <property type="entry name" value="P-loop containing nucleotide triphosphate hydrolases"/>
    <property type="match status" value="1"/>
</dbReference>
<protein>
    <submittedName>
        <fullName evidence="1">(D)CMP kinase</fullName>
    </submittedName>
</protein>
<dbReference type="InterPro" id="IPR027417">
    <property type="entry name" value="P-loop_NTPase"/>
</dbReference>
<dbReference type="CDD" id="cd01983">
    <property type="entry name" value="SIMIBI"/>
    <property type="match status" value="1"/>
</dbReference>
<dbReference type="GO" id="GO:0016301">
    <property type="term" value="F:kinase activity"/>
    <property type="evidence" value="ECO:0007669"/>
    <property type="project" value="UniProtKB-KW"/>
</dbReference>
<name>A0ABR7WEB8_9ACTN</name>